<sequence>MLPLVFIDVDGTLVGPAGAPTTAVWDAAAAAVGRGQHLALATARPAFGATWGWARRLDPDGWHLFQSGTSLVHTGTGEVRHTTLPDPAVGRLAATAAERGWVLELYADRDLVVDSDAPLARAHADLLGITHRRRGRDDLDGPVVRAQLVVPVADAAAARAVAPEGTVAHSATSPAMPEAAFVSVTAEGTTKASGVAALAAVAGVDLAEVAMVGDGNNDAEALAAVGHGIAMGNAEPEAREAAAHRVGPVDADGLVEALDLTARLAGPAEARPPGP</sequence>
<evidence type="ECO:0000313" key="1">
    <source>
        <dbReference type="EMBL" id="WCO65313.1"/>
    </source>
</evidence>
<dbReference type="GO" id="GO:0000287">
    <property type="term" value="F:magnesium ion binding"/>
    <property type="evidence" value="ECO:0007669"/>
    <property type="project" value="TreeGrafter"/>
</dbReference>
<dbReference type="AlphaFoldDB" id="A0AAE9Y6L3"/>
<dbReference type="Pfam" id="PF08282">
    <property type="entry name" value="Hydrolase_3"/>
    <property type="match status" value="1"/>
</dbReference>
<dbReference type="GO" id="GO:0016791">
    <property type="term" value="F:phosphatase activity"/>
    <property type="evidence" value="ECO:0007669"/>
    <property type="project" value="UniProtKB-ARBA"/>
</dbReference>
<gene>
    <name evidence="1" type="ORF">PO878_12485</name>
</gene>
<dbReference type="Proteomes" id="UP001216390">
    <property type="component" value="Chromosome"/>
</dbReference>
<dbReference type="PANTHER" id="PTHR10000">
    <property type="entry name" value="PHOSPHOSERINE PHOSPHATASE"/>
    <property type="match status" value="1"/>
</dbReference>
<protein>
    <submittedName>
        <fullName evidence="1">HAD hydrolase family protein</fullName>
    </submittedName>
</protein>
<dbReference type="InterPro" id="IPR036412">
    <property type="entry name" value="HAD-like_sf"/>
</dbReference>
<accession>A0AAE9Y6L3</accession>
<dbReference type="Gene3D" id="3.40.50.1000">
    <property type="entry name" value="HAD superfamily/HAD-like"/>
    <property type="match status" value="1"/>
</dbReference>
<dbReference type="PROSITE" id="PS01229">
    <property type="entry name" value="COF_2"/>
    <property type="match status" value="1"/>
</dbReference>
<keyword evidence="1" id="KW-0378">Hydrolase</keyword>
<proteinExistence type="predicted"/>
<dbReference type="InterPro" id="IPR023214">
    <property type="entry name" value="HAD_sf"/>
</dbReference>
<dbReference type="EMBL" id="CP116942">
    <property type="protein sequence ID" value="WCO65313.1"/>
    <property type="molecule type" value="Genomic_DNA"/>
</dbReference>
<dbReference type="PANTHER" id="PTHR10000:SF8">
    <property type="entry name" value="HAD SUPERFAMILY HYDROLASE-LIKE, TYPE 3"/>
    <property type="match status" value="1"/>
</dbReference>
<keyword evidence="2" id="KW-1185">Reference proteome</keyword>
<name>A0AAE9Y6L3_9ACTN</name>
<dbReference type="Gene3D" id="3.30.1240.10">
    <property type="match status" value="1"/>
</dbReference>
<organism evidence="1 2">
    <name type="scientific">Iamia majanohamensis</name>
    <dbReference type="NCBI Taxonomy" id="467976"/>
    <lineage>
        <taxon>Bacteria</taxon>
        <taxon>Bacillati</taxon>
        <taxon>Actinomycetota</taxon>
        <taxon>Acidimicrobiia</taxon>
        <taxon>Acidimicrobiales</taxon>
        <taxon>Iamiaceae</taxon>
        <taxon>Iamia</taxon>
    </lineage>
</organism>
<reference evidence="1" key="1">
    <citation type="submission" date="2023-01" db="EMBL/GenBank/DDBJ databases">
        <title>The diversity of Class Acidimicrobiia in South China Sea sediment environments and the proposal of Iamia marina sp. nov., a novel species of the genus Iamia.</title>
        <authorList>
            <person name="He Y."/>
            <person name="Tian X."/>
        </authorList>
    </citation>
    <scope>NUCLEOTIDE SEQUENCE</scope>
    <source>
        <strain evidence="1">DSM 19957</strain>
    </source>
</reference>
<evidence type="ECO:0000313" key="2">
    <source>
        <dbReference type="Proteomes" id="UP001216390"/>
    </source>
</evidence>
<dbReference type="SUPFAM" id="SSF56784">
    <property type="entry name" value="HAD-like"/>
    <property type="match status" value="1"/>
</dbReference>
<dbReference type="GO" id="GO:0005829">
    <property type="term" value="C:cytosol"/>
    <property type="evidence" value="ECO:0007669"/>
    <property type="project" value="TreeGrafter"/>
</dbReference>
<dbReference type="RefSeq" id="WP_272734838.1">
    <property type="nucleotide sequence ID" value="NZ_CP116942.1"/>
</dbReference>
<dbReference type="KEGG" id="ima:PO878_12485"/>